<evidence type="ECO:0000313" key="3">
    <source>
        <dbReference type="Proteomes" id="UP001189429"/>
    </source>
</evidence>
<feature type="region of interest" description="Disordered" evidence="1">
    <location>
        <begin position="1490"/>
        <end position="1528"/>
    </location>
</feature>
<name>A0ABN9RL67_9DINO</name>
<feature type="region of interest" description="Disordered" evidence="1">
    <location>
        <begin position="912"/>
        <end position="952"/>
    </location>
</feature>
<feature type="non-terminal residue" evidence="2">
    <location>
        <position position="1"/>
    </location>
</feature>
<dbReference type="Proteomes" id="UP001189429">
    <property type="component" value="Unassembled WGS sequence"/>
</dbReference>
<feature type="compositionally biased region" description="Low complexity" evidence="1">
    <location>
        <begin position="1516"/>
        <end position="1528"/>
    </location>
</feature>
<feature type="non-terminal residue" evidence="2">
    <location>
        <position position="1528"/>
    </location>
</feature>
<dbReference type="EMBL" id="CAUYUJ010006748">
    <property type="protein sequence ID" value="CAK0818524.1"/>
    <property type="molecule type" value="Genomic_DNA"/>
</dbReference>
<reference evidence="2" key="1">
    <citation type="submission" date="2023-10" db="EMBL/GenBank/DDBJ databases">
        <authorList>
            <person name="Chen Y."/>
            <person name="Shah S."/>
            <person name="Dougan E. K."/>
            <person name="Thang M."/>
            <person name="Chan C."/>
        </authorList>
    </citation>
    <scope>NUCLEOTIDE SEQUENCE [LARGE SCALE GENOMIC DNA]</scope>
</reference>
<accession>A0ABN9RL67</accession>
<gene>
    <name evidence="2" type="ORF">PCOR1329_LOCUS20773</name>
</gene>
<evidence type="ECO:0000256" key="1">
    <source>
        <dbReference type="SAM" id="MobiDB-lite"/>
    </source>
</evidence>
<protein>
    <submittedName>
        <fullName evidence="2">Uncharacterized protein</fullName>
    </submittedName>
</protein>
<sequence length="1528" mass="169317">GGSRVDCLCSVWSQLPTKKKTSRQAQTFVELLPQLQENRAADLPKQVDAFWKIVADVGRAGRKELLVGQEASPSCTKTLKSFAKSLPPPLAVEQFFRILEEFDAATPAYQFIQSDICCCSRDKPDGAHDALALRVFERYLQKEGLTSVQATSMFQVLLKDARSRDVVQKAFGLLVQSLRGKMELGLMQGVVQKMHKLERDASDKATAKLTPPAALPVPVHWANLVKLPEGASSHAHFILHVLHSGTAATELLGAMLQKYGPAFFWDCLAFVLQASSAKKPAAQLLAEQRPPAVDLELLRKVDLVSLGKPLPEGAPAAGAEAAEGVGAVSVYFEKLEETKRKTLGKDSNARGDGYLELIGLAQKDVDPEKAFADLLPFVVGKLKGEQDGVRLTVLSSLLRAESLPRELWKGFLQHLQALWKICAKDREADPENIWGSVGSALVEDAIREWEDSDEPSPAGKFGLEVVSTIDSCQYQKTLHHRLVDIFVKLQKGRKENQPLSDKAARWVFTQSLAAGQEGVPPIQHFWQVLERLAQIVPAGKGAERALWEKWAFVSERWMHVLDDSASPLGAEFTFVGVVELLTAIADRVEYKMEDAPLGASRKRNLPWWEPLDSEEYRVAVSAILEQIESQEIPPKEASSMIERRVSALAKKECRNCLGDTRKSCEWKVWARQRCAKKALSWSWRLDLKALSWVERFEWDVQKQRRYNPVPHDTYRCRESIADGEVSALSKVLKLAKSQANNHRHVLWQVTQVAAQLSGPKVQALLQDAIADLDPRFEGMARAIGRQYPYMNAVLTKQEEQDGCSDVLTPLLELLLLDDGTRDASVGEIMKRSDCHYFLFFGTSFARHLSNARQEWLHRCLERLREPEELQGEPEFYSYLWRGPRLTDLAQLGTKWRRALACEWTPSVAPALAKGKGGGKGGGKGKAAGKGSGKGSGKGTGSSGSGERGPPGVQMYLWHSETQALFIRKALHANDNTSLVLASRAEFADGFAVVRRKLQRFPQEQSVKQTGDGFGWQIIQAACAFNDIKAEVERRFLEQPPPWACDAMTDPQADVLMWSMGRCDLEEPALKIIGTFMRSHEAKLKNAKISSTKLMLQASPVKARRLLKDIMLPRKAGVGMQTAGLRLLVDLKIPEPLELYSAAWSKGKCPRDVAGIVLGKINNLQSSSPEQSEQLRGFYTFFKDMADEQEECIYVAGLLLDQLAEVKEWSLPFLPEVVAELAMLPGMTRKALDALKASSSHVSEVVRAVTSLLGSARLAARACLGSSADAAGPEAQTLQELSEVWSFTTLDGLVRSMSAMSLESCDPEVLRGFVDFAMRLFQENAHKDLNQGSSLGLVLALWVKLLRPGRGQEWPPLLSRMEARLVRYGKLRDLGLMSGKVVERTLSLELGAEERGAVLAVVGDFLDRLLLTHLAGKGEPEAEASDEAFRKQDAERRKVETEVLMKHWTGLLAKGCPEREFDRLFGRCPERNRLDLASAVVDAAIKECEREREARGRQRRQPRPRREAGVPVEDVRVGAAVGGTVTSSS</sequence>
<comment type="caution">
    <text evidence="2">The sequence shown here is derived from an EMBL/GenBank/DDBJ whole genome shotgun (WGS) entry which is preliminary data.</text>
</comment>
<organism evidence="2 3">
    <name type="scientific">Prorocentrum cordatum</name>
    <dbReference type="NCBI Taxonomy" id="2364126"/>
    <lineage>
        <taxon>Eukaryota</taxon>
        <taxon>Sar</taxon>
        <taxon>Alveolata</taxon>
        <taxon>Dinophyceae</taxon>
        <taxon>Prorocentrales</taxon>
        <taxon>Prorocentraceae</taxon>
        <taxon>Prorocentrum</taxon>
    </lineage>
</organism>
<feature type="compositionally biased region" description="Basic and acidic residues" evidence="1">
    <location>
        <begin position="1503"/>
        <end position="1515"/>
    </location>
</feature>
<evidence type="ECO:0000313" key="2">
    <source>
        <dbReference type="EMBL" id="CAK0818524.1"/>
    </source>
</evidence>
<proteinExistence type="predicted"/>
<feature type="compositionally biased region" description="Gly residues" evidence="1">
    <location>
        <begin position="914"/>
        <end position="948"/>
    </location>
</feature>
<keyword evidence="3" id="KW-1185">Reference proteome</keyword>